<reference evidence="2" key="1">
    <citation type="journal article" date="2020" name="Stud. Mycol.">
        <title>101 Dothideomycetes genomes: a test case for predicting lifestyles and emergence of pathogens.</title>
        <authorList>
            <person name="Haridas S."/>
            <person name="Albert R."/>
            <person name="Binder M."/>
            <person name="Bloem J."/>
            <person name="Labutti K."/>
            <person name="Salamov A."/>
            <person name="Andreopoulos B."/>
            <person name="Baker S."/>
            <person name="Barry K."/>
            <person name="Bills G."/>
            <person name="Bluhm B."/>
            <person name="Cannon C."/>
            <person name="Castanera R."/>
            <person name="Culley D."/>
            <person name="Daum C."/>
            <person name="Ezra D."/>
            <person name="Gonzalez J."/>
            <person name="Henrissat B."/>
            <person name="Kuo A."/>
            <person name="Liang C."/>
            <person name="Lipzen A."/>
            <person name="Lutzoni F."/>
            <person name="Magnuson J."/>
            <person name="Mondo S."/>
            <person name="Nolan M."/>
            <person name="Ohm R."/>
            <person name="Pangilinan J."/>
            <person name="Park H.-J."/>
            <person name="Ramirez L."/>
            <person name="Alfaro M."/>
            <person name="Sun H."/>
            <person name="Tritt A."/>
            <person name="Yoshinaga Y."/>
            <person name="Zwiers L.-H."/>
            <person name="Turgeon B."/>
            <person name="Goodwin S."/>
            <person name="Spatafora J."/>
            <person name="Crous P."/>
            <person name="Grigoriev I."/>
        </authorList>
    </citation>
    <scope>NUCLEOTIDE SEQUENCE</scope>
    <source>
        <strain evidence="2">CBS 130266</strain>
    </source>
</reference>
<keyword evidence="3" id="KW-1185">Reference proteome</keyword>
<dbReference type="AlphaFoldDB" id="A0A9P4NXQ7"/>
<dbReference type="Proteomes" id="UP000800235">
    <property type="component" value="Unassembled WGS sequence"/>
</dbReference>
<evidence type="ECO:0000313" key="2">
    <source>
        <dbReference type="EMBL" id="KAF2433602.1"/>
    </source>
</evidence>
<gene>
    <name evidence="2" type="ORF">EJ08DRAFT_60838</name>
</gene>
<evidence type="ECO:0000259" key="1">
    <source>
        <dbReference type="Pfam" id="PF08740"/>
    </source>
</evidence>
<name>A0A9P4NXQ7_9PEZI</name>
<organism evidence="2 3">
    <name type="scientific">Tothia fuscella</name>
    <dbReference type="NCBI Taxonomy" id="1048955"/>
    <lineage>
        <taxon>Eukaryota</taxon>
        <taxon>Fungi</taxon>
        <taxon>Dikarya</taxon>
        <taxon>Ascomycota</taxon>
        <taxon>Pezizomycotina</taxon>
        <taxon>Dothideomycetes</taxon>
        <taxon>Pleosporomycetidae</taxon>
        <taxon>Venturiales</taxon>
        <taxon>Cylindrosympodiaceae</taxon>
        <taxon>Tothia</taxon>
    </lineage>
</organism>
<proteinExistence type="predicted"/>
<feature type="domain" description="BCS1 N-terminal" evidence="1">
    <location>
        <begin position="84"/>
        <end position="216"/>
    </location>
</feature>
<sequence>METMETMANTALQIVPKSVDNPDLSIALRILSAISSTAILPYNLLSTFSSEILRVRSAFLRHYKIDIAKTIKGCVAVYAVGLFGHFTYQYGFPLLTGFLMPSISIEQSHPAYGAILRFMANKVGQTSRALTAERGEGVLSNPKEQLGRQDINYYPVIGNTTFLHGWRPFLLVRELGEYKPGNTLPLPGPNSFSLAPPKREGLLTLHCLSWNTRPIK</sequence>
<evidence type="ECO:0000313" key="3">
    <source>
        <dbReference type="Proteomes" id="UP000800235"/>
    </source>
</evidence>
<dbReference type="InterPro" id="IPR014851">
    <property type="entry name" value="BCS1_N"/>
</dbReference>
<protein>
    <recommendedName>
        <fullName evidence="1">BCS1 N-terminal domain-containing protein</fullName>
    </recommendedName>
</protein>
<comment type="caution">
    <text evidence="2">The sequence shown here is derived from an EMBL/GenBank/DDBJ whole genome shotgun (WGS) entry which is preliminary data.</text>
</comment>
<accession>A0A9P4NXQ7</accession>
<dbReference type="EMBL" id="MU007020">
    <property type="protein sequence ID" value="KAF2433602.1"/>
    <property type="molecule type" value="Genomic_DNA"/>
</dbReference>
<dbReference type="Pfam" id="PF08740">
    <property type="entry name" value="BCS1_N"/>
    <property type="match status" value="1"/>
</dbReference>